<reference evidence="1 2" key="1">
    <citation type="submission" date="2019-08" db="EMBL/GenBank/DDBJ databases">
        <authorList>
            <person name="Alioto T."/>
            <person name="Alioto T."/>
            <person name="Gomez Garrido J."/>
        </authorList>
    </citation>
    <scope>NUCLEOTIDE SEQUENCE [LARGE SCALE GENOMIC DNA]</scope>
</reference>
<keyword evidence="2" id="KW-1185">Reference proteome</keyword>
<proteinExistence type="predicted"/>
<evidence type="ECO:0000313" key="2">
    <source>
        <dbReference type="Proteomes" id="UP000325440"/>
    </source>
</evidence>
<dbReference type="Proteomes" id="UP000325440">
    <property type="component" value="Unassembled WGS sequence"/>
</dbReference>
<gene>
    <name evidence="1" type="ORF">CINCED_3A020888</name>
</gene>
<name>A0A5E4MUB9_9HEMI</name>
<sequence>MRSIRQTVYGTANCIDNNSTRAFETSHRHKWNPPIGSFITINHKCIIPITRISVLIDFHGWTGIKRYGSYNVPSLNPKTWSTEGLNEAGKKAHNLTYDRRF</sequence>
<evidence type="ECO:0000313" key="1">
    <source>
        <dbReference type="EMBL" id="VVC33617.1"/>
    </source>
</evidence>
<protein>
    <submittedName>
        <fullName evidence="1">Uncharacterized protein</fullName>
    </submittedName>
</protein>
<accession>A0A5E4MUB9</accession>
<organism evidence="1 2">
    <name type="scientific">Cinara cedri</name>
    <dbReference type="NCBI Taxonomy" id="506608"/>
    <lineage>
        <taxon>Eukaryota</taxon>
        <taxon>Metazoa</taxon>
        <taxon>Ecdysozoa</taxon>
        <taxon>Arthropoda</taxon>
        <taxon>Hexapoda</taxon>
        <taxon>Insecta</taxon>
        <taxon>Pterygota</taxon>
        <taxon>Neoptera</taxon>
        <taxon>Paraneoptera</taxon>
        <taxon>Hemiptera</taxon>
        <taxon>Sternorrhyncha</taxon>
        <taxon>Aphidomorpha</taxon>
        <taxon>Aphidoidea</taxon>
        <taxon>Aphididae</taxon>
        <taxon>Lachninae</taxon>
        <taxon>Cinara</taxon>
    </lineage>
</organism>
<dbReference type="EMBL" id="CABPRJ010000971">
    <property type="protein sequence ID" value="VVC33617.1"/>
    <property type="molecule type" value="Genomic_DNA"/>
</dbReference>
<dbReference type="AlphaFoldDB" id="A0A5E4MUB9"/>